<feature type="region of interest" description="Disordered" evidence="3">
    <location>
        <begin position="1"/>
        <end position="70"/>
    </location>
</feature>
<dbReference type="GeneID" id="30175190"/>
<gene>
    <name evidence="4" type="ORF">I206_06821</name>
    <name evidence="5" type="ORF">I206_102086</name>
</gene>
<dbReference type="SUPFAM" id="SSF52058">
    <property type="entry name" value="L domain-like"/>
    <property type="match status" value="1"/>
</dbReference>
<evidence type="ECO:0000256" key="1">
    <source>
        <dbReference type="ARBA" id="ARBA00022614"/>
    </source>
</evidence>
<sequence length="573" mass="62656">MVADPFSAASKPFVPPDSLPSRPLQFAATIDDPSSTLHKLPRPKLHKEQVPSSFPTPIYSHSRQASSASINKNGQLSASFDLLGFGSPSPNRAKEIGSDEWMTDMVAKCVDAAKGDLTITGLGLTSLSSKISELRDLVTLPNTSSPKPRLSHGPPRSPLNSPRYPADLSLSPGTNHLSANARSFTRSSSAPASSSFFSNFNQNPYIRTPSGLGTIVQNPTSPTATEVSEEAGHNASFRTPNGNSTRTVLLASPDVSPPLRSGLGSPLPSDHRKRSFGRSKTGAVNLSTSKAMDIAIYAGQNSLTSLPSALFEISNLTVLSLRGNKLTALPAAIGGLRHLKELNIGLNHLTELPSTILNLNLELFTASSNNFLKRPSSDERFSELQRHHEHSVPRLTNICMNKLISPRLPNDLPPLLDMFEWDNPQKGIPHPLLDAEAMHEIIPSHSIRDLGRILQALRSSSVHYKYRRATGGNRSIDSSVDPFPRSHSPSPPDDAALNPYYYPCPSPRHLEIDAATQHRPSRHLFLHAAEERIEWREICDTKDIPIRWKGCSPGCLHFLNDEEDEEEWTIDSD</sequence>
<evidence type="ECO:0000256" key="2">
    <source>
        <dbReference type="ARBA" id="ARBA00022737"/>
    </source>
</evidence>
<reference evidence="4" key="3">
    <citation type="submission" date="2016-07" db="EMBL/GenBank/DDBJ databases">
        <title>Evolution of pathogenesis and genome organization in the Tremellales.</title>
        <authorList>
            <person name="Cuomo C."/>
            <person name="Litvintseva A."/>
            <person name="Heitman J."/>
            <person name="Chen Y."/>
            <person name="Sun S."/>
            <person name="Springer D."/>
            <person name="Dromer F."/>
            <person name="Young S."/>
            <person name="Zeng Q."/>
            <person name="Chapman S."/>
            <person name="Gujja S."/>
            <person name="Saif S."/>
            <person name="Birren B."/>
        </authorList>
    </citation>
    <scope>NUCLEOTIDE SEQUENCE</scope>
    <source>
        <strain evidence="4">CBS 10737</strain>
    </source>
</reference>
<dbReference type="PANTHER" id="PTHR48051:SF1">
    <property type="entry name" value="RAS SUPPRESSOR PROTEIN 1"/>
    <property type="match status" value="1"/>
</dbReference>
<dbReference type="InterPro" id="IPR001611">
    <property type="entry name" value="Leu-rich_rpt"/>
</dbReference>
<dbReference type="Pfam" id="PF13855">
    <property type="entry name" value="LRR_8"/>
    <property type="match status" value="1"/>
</dbReference>
<dbReference type="RefSeq" id="XP_019008266.1">
    <property type="nucleotide sequence ID" value="XM_019158520.1"/>
</dbReference>
<keyword evidence="2" id="KW-0677">Repeat</keyword>
<dbReference type="OrthoDB" id="660555at2759"/>
<dbReference type="EMBL" id="CP144520">
    <property type="protein sequence ID" value="WWC68163.1"/>
    <property type="molecule type" value="Genomic_DNA"/>
</dbReference>
<name>A0A1B9HUV0_9TREE</name>
<feature type="compositionally biased region" description="Low complexity" evidence="3">
    <location>
        <begin position="257"/>
        <end position="268"/>
    </location>
</feature>
<dbReference type="InterPro" id="IPR050216">
    <property type="entry name" value="LRR_domain-containing"/>
</dbReference>
<feature type="compositionally biased region" description="Polar residues" evidence="3">
    <location>
        <begin position="171"/>
        <end position="180"/>
    </location>
</feature>
<dbReference type="KEGG" id="kpin:30175190"/>
<dbReference type="AlphaFoldDB" id="A0A1B9HUV0"/>
<reference evidence="5" key="2">
    <citation type="submission" date="2013-07" db="EMBL/GenBank/DDBJ databases">
        <authorList>
            <consortium name="The Broad Institute Genome Sequencing Platform"/>
            <person name="Cuomo C."/>
            <person name="Litvintseva A."/>
            <person name="Chen Y."/>
            <person name="Heitman J."/>
            <person name="Sun S."/>
            <person name="Springer D."/>
            <person name="Dromer F."/>
            <person name="Young S.K."/>
            <person name="Zeng Q."/>
            <person name="Gargeya S."/>
            <person name="Fitzgerald M."/>
            <person name="Abouelleil A."/>
            <person name="Alvarado L."/>
            <person name="Berlin A.M."/>
            <person name="Chapman S.B."/>
            <person name="Dewar J."/>
            <person name="Goldberg J."/>
            <person name="Griggs A."/>
            <person name="Gujja S."/>
            <person name="Hansen M."/>
            <person name="Howarth C."/>
            <person name="Imamovic A."/>
            <person name="Larimer J."/>
            <person name="McCowan C."/>
            <person name="Murphy C."/>
            <person name="Pearson M."/>
            <person name="Priest M."/>
            <person name="Roberts A."/>
            <person name="Saif S."/>
            <person name="Shea T."/>
            <person name="Sykes S."/>
            <person name="Wortman J."/>
            <person name="Nusbaum C."/>
            <person name="Birren B."/>
        </authorList>
    </citation>
    <scope>NUCLEOTIDE SEQUENCE</scope>
    <source>
        <strain evidence="5">CBS 10737</strain>
    </source>
</reference>
<dbReference type="SMART" id="SM00369">
    <property type="entry name" value="LRR_TYP"/>
    <property type="match status" value="2"/>
</dbReference>
<dbReference type="Gene3D" id="3.80.10.10">
    <property type="entry name" value="Ribonuclease Inhibitor"/>
    <property type="match status" value="1"/>
</dbReference>
<dbReference type="InterPro" id="IPR032675">
    <property type="entry name" value="LRR_dom_sf"/>
</dbReference>
<accession>A0A1B9HUV0</accession>
<dbReference type="Proteomes" id="UP000094020">
    <property type="component" value="Chromosome 2"/>
</dbReference>
<dbReference type="PANTHER" id="PTHR48051">
    <property type="match status" value="1"/>
</dbReference>
<feature type="region of interest" description="Disordered" evidence="3">
    <location>
        <begin position="471"/>
        <end position="497"/>
    </location>
</feature>
<evidence type="ECO:0000313" key="5">
    <source>
        <dbReference type="EMBL" id="WWC68163.1"/>
    </source>
</evidence>
<dbReference type="EMBL" id="KV700117">
    <property type="protein sequence ID" value="OCF47047.1"/>
    <property type="molecule type" value="Genomic_DNA"/>
</dbReference>
<reference evidence="5" key="4">
    <citation type="submission" date="2024-02" db="EMBL/GenBank/DDBJ databases">
        <title>Comparative genomics of Cryptococcus and Kwoniella reveals pathogenesis evolution and contrasting modes of karyotype evolution via chromosome fusion or intercentromeric recombination.</title>
        <authorList>
            <person name="Coelho M.A."/>
            <person name="David-Palma M."/>
            <person name="Shea T."/>
            <person name="Bowers K."/>
            <person name="McGinley-Smith S."/>
            <person name="Mohammad A.W."/>
            <person name="Gnirke A."/>
            <person name="Yurkov A.M."/>
            <person name="Nowrousian M."/>
            <person name="Sun S."/>
            <person name="Cuomo C.A."/>
            <person name="Heitman J."/>
        </authorList>
    </citation>
    <scope>NUCLEOTIDE SEQUENCE</scope>
    <source>
        <strain evidence="5">CBS 10737</strain>
    </source>
</reference>
<dbReference type="InterPro" id="IPR003591">
    <property type="entry name" value="Leu-rich_rpt_typical-subtyp"/>
</dbReference>
<protein>
    <submittedName>
        <fullName evidence="4">Uncharacterized protein</fullName>
    </submittedName>
</protein>
<feature type="region of interest" description="Disordered" evidence="3">
    <location>
        <begin position="219"/>
        <end position="280"/>
    </location>
</feature>
<keyword evidence="6" id="KW-1185">Reference proteome</keyword>
<organism evidence="4">
    <name type="scientific">Kwoniella pini CBS 10737</name>
    <dbReference type="NCBI Taxonomy" id="1296096"/>
    <lineage>
        <taxon>Eukaryota</taxon>
        <taxon>Fungi</taxon>
        <taxon>Dikarya</taxon>
        <taxon>Basidiomycota</taxon>
        <taxon>Agaricomycotina</taxon>
        <taxon>Tremellomycetes</taxon>
        <taxon>Tremellales</taxon>
        <taxon>Cryptococcaceae</taxon>
        <taxon>Kwoniella</taxon>
    </lineage>
</organism>
<dbReference type="STRING" id="1296096.A0A1B9HUV0"/>
<evidence type="ECO:0000313" key="4">
    <source>
        <dbReference type="EMBL" id="OCF47047.1"/>
    </source>
</evidence>
<proteinExistence type="predicted"/>
<feature type="compositionally biased region" description="Polar residues" evidence="3">
    <location>
        <begin position="236"/>
        <end position="247"/>
    </location>
</feature>
<evidence type="ECO:0000313" key="6">
    <source>
        <dbReference type="Proteomes" id="UP000094020"/>
    </source>
</evidence>
<reference evidence="4" key="1">
    <citation type="submission" date="2013-07" db="EMBL/GenBank/DDBJ databases">
        <title>The Genome Sequence of Cryptococcus pinus CBS10737.</title>
        <authorList>
            <consortium name="The Broad Institute Genome Sequencing Platform"/>
            <person name="Cuomo C."/>
            <person name="Litvintseva A."/>
            <person name="Chen Y."/>
            <person name="Heitman J."/>
            <person name="Sun S."/>
            <person name="Springer D."/>
            <person name="Dromer F."/>
            <person name="Young S.K."/>
            <person name="Zeng Q."/>
            <person name="Gargeya S."/>
            <person name="Fitzgerald M."/>
            <person name="Abouelleil A."/>
            <person name="Alvarado L."/>
            <person name="Berlin A.M."/>
            <person name="Chapman S.B."/>
            <person name="Dewar J."/>
            <person name="Goldberg J."/>
            <person name="Griggs A."/>
            <person name="Gujja S."/>
            <person name="Hansen M."/>
            <person name="Howarth C."/>
            <person name="Imamovic A."/>
            <person name="Larimer J."/>
            <person name="McCowan C."/>
            <person name="Murphy C."/>
            <person name="Pearson M."/>
            <person name="Priest M."/>
            <person name="Roberts A."/>
            <person name="Saif S."/>
            <person name="Shea T."/>
            <person name="Sykes S."/>
            <person name="Wortman J."/>
            <person name="Nusbaum C."/>
            <person name="Birren B."/>
        </authorList>
    </citation>
    <scope>NUCLEOTIDE SEQUENCE [LARGE SCALE GENOMIC DNA]</scope>
    <source>
        <strain evidence="4">CBS 10737</strain>
    </source>
</reference>
<feature type="compositionally biased region" description="Polar residues" evidence="3">
    <location>
        <begin position="50"/>
        <end position="70"/>
    </location>
</feature>
<keyword evidence="1" id="KW-0433">Leucine-rich repeat</keyword>
<feature type="region of interest" description="Disordered" evidence="3">
    <location>
        <begin position="139"/>
        <end position="184"/>
    </location>
</feature>
<dbReference type="GO" id="GO:0005737">
    <property type="term" value="C:cytoplasm"/>
    <property type="evidence" value="ECO:0007669"/>
    <property type="project" value="TreeGrafter"/>
</dbReference>
<evidence type="ECO:0000256" key="3">
    <source>
        <dbReference type="SAM" id="MobiDB-lite"/>
    </source>
</evidence>